<dbReference type="EMBL" id="KV454426">
    <property type="protein sequence ID" value="ODQ82559.1"/>
    <property type="molecule type" value="Genomic_DNA"/>
</dbReference>
<evidence type="ECO:0000256" key="3">
    <source>
        <dbReference type="ARBA" id="ARBA00022946"/>
    </source>
</evidence>
<dbReference type="GO" id="GO:0005759">
    <property type="term" value="C:mitochondrial matrix"/>
    <property type="evidence" value="ECO:0007669"/>
    <property type="project" value="EnsemblFungi"/>
</dbReference>
<evidence type="ECO:0000313" key="7">
    <source>
        <dbReference type="Proteomes" id="UP000094336"/>
    </source>
</evidence>
<dbReference type="AlphaFoldDB" id="A0A1E3QY14"/>
<dbReference type="Gene3D" id="1.10.3580.10">
    <property type="entry name" value="ATP12 ATPase"/>
    <property type="match status" value="1"/>
</dbReference>
<reference evidence="7" key="1">
    <citation type="submission" date="2016-05" db="EMBL/GenBank/DDBJ databases">
        <title>Comparative genomics of biotechnologically important yeasts.</title>
        <authorList>
            <consortium name="DOE Joint Genome Institute"/>
            <person name="Riley R."/>
            <person name="Haridas S."/>
            <person name="Wolfe K.H."/>
            <person name="Lopes M.R."/>
            <person name="Hittinger C.T."/>
            <person name="Goker M."/>
            <person name="Salamov A."/>
            <person name="Wisecaver J."/>
            <person name="Long T.M."/>
            <person name="Aerts A.L."/>
            <person name="Barry K."/>
            <person name="Choi C."/>
            <person name="Clum A."/>
            <person name="Coughlan A.Y."/>
            <person name="Deshpande S."/>
            <person name="Douglass A.P."/>
            <person name="Hanson S.J."/>
            <person name="Klenk H.-P."/>
            <person name="Labutti K."/>
            <person name="Lapidus A."/>
            <person name="Lindquist E."/>
            <person name="Lipzen A."/>
            <person name="Meier-Kolthoff J.P."/>
            <person name="Ohm R.A."/>
            <person name="Otillar R.P."/>
            <person name="Pangilinan J."/>
            <person name="Peng Y."/>
            <person name="Rokas A."/>
            <person name="Rosa C.A."/>
            <person name="Scheuner C."/>
            <person name="Sibirny A.A."/>
            <person name="Slot J.C."/>
            <person name="Stielow J.B."/>
            <person name="Sun H."/>
            <person name="Kurtzman C.P."/>
            <person name="Blackwell M."/>
            <person name="Grigoriev I.V."/>
            <person name="Jeffries T.W."/>
        </authorList>
    </citation>
    <scope>NUCLEOTIDE SEQUENCE [LARGE SCALE GENOMIC DNA]</scope>
    <source>
        <strain evidence="7">NRRL Y-12698</strain>
    </source>
</reference>
<keyword evidence="7" id="KW-1185">Reference proteome</keyword>
<dbReference type="GeneID" id="30145331"/>
<dbReference type="GO" id="GO:0019904">
    <property type="term" value="F:protein domain specific binding"/>
    <property type="evidence" value="ECO:0007669"/>
    <property type="project" value="EnsemblFungi"/>
</dbReference>
<evidence type="ECO:0000313" key="6">
    <source>
        <dbReference type="EMBL" id="ODQ82559.1"/>
    </source>
</evidence>
<dbReference type="Proteomes" id="UP000094336">
    <property type="component" value="Unassembled WGS sequence"/>
</dbReference>
<dbReference type="InterPro" id="IPR042272">
    <property type="entry name" value="ATP12_ATP_synth-F1-assembly_N"/>
</dbReference>
<dbReference type="PANTHER" id="PTHR21013:SF10">
    <property type="entry name" value="ATP SYNTHASE MITOCHONDRIAL F1 COMPLEX ASSEMBLY FACTOR 2"/>
    <property type="match status" value="1"/>
</dbReference>
<evidence type="ECO:0000256" key="4">
    <source>
        <dbReference type="ARBA" id="ARBA00023128"/>
    </source>
</evidence>
<name>A0A1E3QY14_9ASCO</name>
<accession>A0A1E3QY14</accession>
<dbReference type="SUPFAM" id="SSF160909">
    <property type="entry name" value="ATP12-like"/>
    <property type="match status" value="1"/>
</dbReference>
<proteinExistence type="inferred from homology"/>
<dbReference type="GO" id="GO:0033615">
    <property type="term" value="P:mitochondrial proton-transporting ATP synthase complex assembly"/>
    <property type="evidence" value="ECO:0007669"/>
    <property type="project" value="EnsemblFungi"/>
</dbReference>
<keyword evidence="4" id="KW-0496">Mitochondrion</keyword>
<evidence type="ECO:0000256" key="2">
    <source>
        <dbReference type="ARBA" id="ARBA00008231"/>
    </source>
</evidence>
<dbReference type="OrthoDB" id="5322896at2759"/>
<dbReference type="RefSeq" id="XP_018987887.1">
    <property type="nucleotide sequence ID" value="XM_019127478.1"/>
</dbReference>
<comment type="subcellular location">
    <subcellularLocation>
        <location evidence="1">Mitochondrion</location>
    </subcellularLocation>
</comment>
<dbReference type="InterPro" id="IPR023335">
    <property type="entry name" value="ATP12_ortho_dom_sf"/>
</dbReference>
<comment type="similarity">
    <text evidence="2">Belongs to the ATP12 family.</text>
</comment>
<protein>
    <submittedName>
        <fullName evidence="6">Uncharacterized protein</fullName>
    </submittedName>
</protein>
<dbReference type="Pfam" id="PF07542">
    <property type="entry name" value="ATP12"/>
    <property type="match status" value="1"/>
</dbReference>
<dbReference type="Gene3D" id="3.30.2180.10">
    <property type="entry name" value="ATP12-like"/>
    <property type="match status" value="1"/>
</dbReference>
<sequence>MLRHITRSQALRFASAARFQSVGSATHFAPAPRSNVESNVLSETNRLEKTSKVFWKNAAVHHLPNNEGYEVRLDGKSIKSPMGFDMKIPANKPILAKLIAHEWQNLLTSPKTHSLPLTSVTSRAVDLTAAVASGDLEIMAKIGKIDDIKEDLLRYLDTDTLLVFSPAEEYEGRLRKAQEEIYRPIIKNMEEFFAHVAGVEKVELTYIDSDLHGLRGNFQPEATKAAVRVWMDKIGIWELVALEKATLSAKSFISGVAIVRANAGARSAGVTGVDPIEKQLTLEQVAEAATLETIYQTERWGEVEDTHDVDKVDIRRNLGTASLVAFNHL</sequence>
<evidence type="ECO:0000256" key="5">
    <source>
        <dbReference type="ARBA" id="ARBA00023186"/>
    </source>
</evidence>
<dbReference type="PANTHER" id="PTHR21013">
    <property type="entry name" value="ATP SYNTHASE MITOCHONDRIAL F1 COMPLEX ASSEMBLY FACTOR 2/ATP12 PROTEIN, MITOCHONDRIAL PRECURSOR"/>
    <property type="match status" value="1"/>
</dbReference>
<evidence type="ECO:0000256" key="1">
    <source>
        <dbReference type="ARBA" id="ARBA00004173"/>
    </source>
</evidence>
<organism evidence="6 7">
    <name type="scientific">Babjeviella inositovora NRRL Y-12698</name>
    <dbReference type="NCBI Taxonomy" id="984486"/>
    <lineage>
        <taxon>Eukaryota</taxon>
        <taxon>Fungi</taxon>
        <taxon>Dikarya</taxon>
        <taxon>Ascomycota</taxon>
        <taxon>Saccharomycotina</taxon>
        <taxon>Pichiomycetes</taxon>
        <taxon>Serinales incertae sedis</taxon>
        <taxon>Babjeviella</taxon>
    </lineage>
</organism>
<keyword evidence="5" id="KW-0143">Chaperone</keyword>
<gene>
    <name evidence="6" type="ORF">BABINDRAFT_159123</name>
</gene>
<keyword evidence="3" id="KW-0809">Transit peptide</keyword>
<dbReference type="InterPro" id="IPR011419">
    <property type="entry name" value="ATP12_ATP_synth-F1-assembly"/>
</dbReference>
<dbReference type="STRING" id="984486.A0A1E3QY14"/>